<reference evidence="7" key="1">
    <citation type="journal article" date="2019" name="Int. J. Syst. Evol. Microbiol.">
        <title>The Global Catalogue of Microorganisms (GCM) 10K type strain sequencing project: providing services to taxonomists for standard genome sequencing and annotation.</title>
        <authorList>
            <consortium name="The Broad Institute Genomics Platform"/>
            <consortium name="The Broad Institute Genome Sequencing Center for Infectious Disease"/>
            <person name="Wu L."/>
            <person name="Ma J."/>
        </authorList>
    </citation>
    <scope>NUCLEOTIDE SEQUENCE [LARGE SCALE GENOMIC DNA]</scope>
    <source>
        <strain evidence="7">CGMCC 1.13718</strain>
    </source>
</reference>
<dbReference type="InterPro" id="IPR009722">
    <property type="entry name" value="YjiK/CarP"/>
</dbReference>
<feature type="signal peptide" evidence="5">
    <location>
        <begin position="1"/>
        <end position="19"/>
    </location>
</feature>
<feature type="region of interest" description="Disordered" evidence="4">
    <location>
        <begin position="306"/>
        <end position="326"/>
    </location>
</feature>
<keyword evidence="5" id="KW-0732">Signal</keyword>
<feature type="chain" id="PRO_5045299475" evidence="5">
    <location>
        <begin position="20"/>
        <end position="326"/>
    </location>
</feature>
<dbReference type="EMBL" id="JBHSVR010000001">
    <property type="protein sequence ID" value="MFC6632167.1"/>
    <property type="molecule type" value="Genomic_DNA"/>
</dbReference>
<dbReference type="RefSeq" id="WP_226864918.1">
    <property type="nucleotide sequence ID" value="NZ_JACZFR010000026.1"/>
</dbReference>
<sequence>MFRNLILSTLLLVPPLAAATSVSPAQLLASYWLDGSAGLDISGLSFCHGELLAVSDKNSAEIYSVETSSRGAVLKSRSRIAGLGVPEGDSAGLVAGLLNLARSDTAMDFEGISCDGDSIYLISERHSRIAEVAAGETTWMPQRWASVVRASGYLKKFNAGAEGLVKAGRDFWIAMEREPRGLLHLRSSAEPRIFTIPPVAGLDFRNRAEDITGLAFYDGALFTLERNAFAVCRRSLNNLQAQWCIDYRNIEEAPEFVYEETQYGKGEGLAVDASGIYVVLDNNNVGRAAVPADRRALLLHLEFPPGMRSSSSASGPKARSMEQPQR</sequence>
<name>A0ABW1YKN1_9GAMM</name>
<keyword evidence="3" id="KW-0472">Membrane</keyword>
<proteinExistence type="predicted"/>
<evidence type="ECO:0000256" key="4">
    <source>
        <dbReference type="SAM" id="MobiDB-lite"/>
    </source>
</evidence>
<evidence type="ECO:0000313" key="6">
    <source>
        <dbReference type="EMBL" id="MFC6632167.1"/>
    </source>
</evidence>
<dbReference type="Pfam" id="PF06977">
    <property type="entry name" value="SdiA-regulated"/>
    <property type="match status" value="1"/>
</dbReference>
<feature type="compositionally biased region" description="Low complexity" evidence="4">
    <location>
        <begin position="306"/>
        <end position="318"/>
    </location>
</feature>
<protein>
    <submittedName>
        <fullName evidence="6">SdiA-regulated domain-containing protein</fullName>
    </submittedName>
</protein>
<gene>
    <name evidence="6" type="ORF">ACFQBM_02685</name>
</gene>
<evidence type="ECO:0000313" key="7">
    <source>
        <dbReference type="Proteomes" id="UP001596425"/>
    </source>
</evidence>
<dbReference type="Proteomes" id="UP001596425">
    <property type="component" value="Unassembled WGS sequence"/>
</dbReference>
<comment type="subcellular location">
    <subcellularLocation>
        <location evidence="1">Cell membrane</location>
    </subcellularLocation>
</comment>
<evidence type="ECO:0000256" key="1">
    <source>
        <dbReference type="ARBA" id="ARBA00004236"/>
    </source>
</evidence>
<organism evidence="6 7">
    <name type="scientific">Microbulbifer taiwanensis</name>
    <dbReference type="NCBI Taxonomy" id="986746"/>
    <lineage>
        <taxon>Bacteria</taxon>
        <taxon>Pseudomonadati</taxon>
        <taxon>Pseudomonadota</taxon>
        <taxon>Gammaproteobacteria</taxon>
        <taxon>Cellvibrionales</taxon>
        <taxon>Microbulbiferaceae</taxon>
        <taxon>Microbulbifer</taxon>
    </lineage>
</organism>
<accession>A0ABW1YKN1</accession>
<evidence type="ECO:0000256" key="5">
    <source>
        <dbReference type="SAM" id="SignalP"/>
    </source>
</evidence>
<evidence type="ECO:0000256" key="3">
    <source>
        <dbReference type="ARBA" id="ARBA00023136"/>
    </source>
</evidence>
<keyword evidence="2" id="KW-1003">Cell membrane</keyword>
<keyword evidence="7" id="KW-1185">Reference proteome</keyword>
<evidence type="ECO:0000256" key="2">
    <source>
        <dbReference type="ARBA" id="ARBA00022475"/>
    </source>
</evidence>
<comment type="caution">
    <text evidence="6">The sequence shown here is derived from an EMBL/GenBank/DDBJ whole genome shotgun (WGS) entry which is preliminary data.</text>
</comment>